<feature type="compositionally biased region" description="Polar residues" evidence="4">
    <location>
        <begin position="202"/>
        <end position="236"/>
    </location>
</feature>
<keyword evidence="2" id="KW-0808">Transferase</keyword>
<evidence type="ECO:0000256" key="4">
    <source>
        <dbReference type="SAM" id="MobiDB-lite"/>
    </source>
</evidence>
<dbReference type="Proteomes" id="UP001383192">
    <property type="component" value="Unassembled WGS sequence"/>
</dbReference>
<keyword evidence="6" id="KW-1185">Reference proteome</keyword>
<dbReference type="EMBL" id="JAYKXP010000015">
    <property type="protein sequence ID" value="KAK7049848.1"/>
    <property type="molecule type" value="Genomic_DNA"/>
</dbReference>
<dbReference type="SUPFAM" id="SSF56214">
    <property type="entry name" value="4'-phosphopantetheinyl transferase"/>
    <property type="match status" value="1"/>
</dbReference>
<dbReference type="InterPro" id="IPR037143">
    <property type="entry name" value="4-PPantetheinyl_Trfase_dom_sf"/>
</dbReference>
<keyword evidence="3" id="KW-0175">Coiled coil</keyword>
<dbReference type="GO" id="GO:0000287">
    <property type="term" value="F:magnesium ion binding"/>
    <property type="evidence" value="ECO:0007669"/>
    <property type="project" value="InterPro"/>
</dbReference>
<accession>A0AAW0DB19</accession>
<feature type="compositionally biased region" description="Low complexity" evidence="4">
    <location>
        <begin position="182"/>
        <end position="201"/>
    </location>
</feature>
<dbReference type="Gene3D" id="3.90.470.20">
    <property type="entry name" value="4'-phosphopantetheinyl transferase domain"/>
    <property type="match status" value="1"/>
</dbReference>
<dbReference type="EC" id="2.7.8.7" evidence="1"/>
<reference evidence="5 6" key="1">
    <citation type="submission" date="2024-01" db="EMBL/GenBank/DDBJ databases">
        <title>A draft genome for a cacao thread blight-causing isolate of Paramarasmius palmivorus.</title>
        <authorList>
            <person name="Baruah I.K."/>
            <person name="Bukari Y."/>
            <person name="Amoako-Attah I."/>
            <person name="Meinhardt L.W."/>
            <person name="Bailey B.A."/>
            <person name="Cohen S.P."/>
        </authorList>
    </citation>
    <scope>NUCLEOTIDE SEQUENCE [LARGE SCALE GENOMIC DNA]</scope>
    <source>
        <strain evidence="5 6">GH-12</strain>
    </source>
</reference>
<dbReference type="PANTHER" id="PTHR12215">
    <property type="entry name" value="PHOSPHOPANTETHEINE TRANSFERASE"/>
    <property type="match status" value="1"/>
</dbReference>
<gene>
    <name evidence="5" type="ORF">VNI00_005278</name>
</gene>
<dbReference type="GO" id="GO:0008897">
    <property type="term" value="F:holo-[acyl-carrier-protein] synthase activity"/>
    <property type="evidence" value="ECO:0007669"/>
    <property type="project" value="UniProtKB-EC"/>
</dbReference>
<protein>
    <recommendedName>
        <fullName evidence="1">holo-[acyl-carrier-protein] synthase</fullName>
        <ecNumber evidence="1">2.7.8.7</ecNumber>
    </recommendedName>
</protein>
<name>A0AAW0DB19_9AGAR</name>
<dbReference type="PANTHER" id="PTHR12215:SF10">
    <property type="entry name" value="L-AMINOADIPATE-SEMIALDEHYDE DEHYDROGENASE-PHOSPHOPANTETHEINYL TRANSFERASE"/>
    <property type="match status" value="1"/>
</dbReference>
<dbReference type="GO" id="GO:0005829">
    <property type="term" value="C:cytosol"/>
    <property type="evidence" value="ECO:0007669"/>
    <property type="project" value="TreeGrafter"/>
</dbReference>
<dbReference type="GO" id="GO:0019878">
    <property type="term" value="P:lysine biosynthetic process via aminoadipic acid"/>
    <property type="evidence" value="ECO:0007669"/>
    <property type="project" value="TreeGrafter"/>
</dbReference>
<feature type="coiled-coil region" evidence="3">
    <location>
        <begin position="110"/>
        <end position="152"/>
    </location>
</feature>
<comment type="caution">
    <text evidence="5">The sequence shown here is derived from an EMBL/GenBank/DDBJ whole genome shotgun (WGS) entry which is preliminary data.</text>
</comment>
<feature type="region of interest" description="Disordered" evidence="4">
    <location>
        <begin position="159"/>
        <end position="289"/>
    </location>
</feature>
<evidence type="ECO:0000313" key="6">
    <source>
        <dbReference type="Proteomes" id="UP001383192"/>
    </source>
</evidence>
<feature type="region of interest" description="Disordered" evidence="4">
    <location>
        <begin position="323"/>
        <end position="345"/>
    </location>
</feature>
<evidence type="ECO:0000256" key="1">
    <source>
        <dbReference type="ARBA" id="ARBA00013172"/>
    </source>
</evidence>
<dbReference type="AlphaFoldDB" id="A0AAW0DB19"/>
<feature type="compositionally biased region" description="Low complexity" evidence="4">
    <location>
        <begin position="159"/>
        <end position="174"/>
    </location>
</feature>
<dbReference type="InterPro" id="IPR050559">
    <property type="entry name" value="P-Pant_transferase_sf"/>
</dbReference>
<organism evidence="5 6">
    <name type="scientific">Paramarasmius palmivorus</name>
    <dbReference type="NCBI Taxonomy" id="297713"/>
    <lineage>
        <taxon>Eukaryota</taxon>
        <taxon>Fungi</taxon>
        <taxon>Dikarya</taxon>
        <taxon>Basidiomycota</taxon>
        <taxon>Agaricomycotina</taxon>
        <taxon>Agaricomycetes</taxon>
        <taxon>Agaricomycetidae</taxon>
        <taxon>Agaricales</taxon>
        <taxon>Marasmiineae</taxon>
        <taxon>Marasmiaceae</taxon>
        <taxon>Paramarasmius</taxon>
    </lineage>
</organism>
<evidence type="ECO:0000256" key="2">
    <source>
        <dbReference type="ARBA" id="ARBA00022679"/>
    </source>
</evidence>
<evidence type="ECO:0000256" key="3">
    <source>
        <dbReference type="SAM" id="Coils"/>
    </source>
</evidence>
<evidence type="ECO:0000313" key="5">
    <source>
        <dbReference type="EMBL" id="KAK7049848.1"/>
    </source>
</evidence>
<proteinExistence type="predicted"/>
<sequence>MEHTPPSPSSIGVVDHWAKRENRLLFAEGGCSRVREEARRLEDKVAKVAAKKCSVEEVSTLHQELEEWLQSAVKEADETPSLSLSAALLRAILMNHVVHSEATKHFKSQEATLKGKLDDMEITNSKLEAELRRQKSQECQTLRTELNRLKVLATTVGPVTSASASASASASSRPMSPPPTTVTPSPSSPYNSTSSTTSTPSRFNATHVRSTSMHVSSSRPSTPAHSVRSHTPSLRSHTPALPRYSTPAPPSTARSHTPAPPPPEIPPKPRRLSTPSPQKMARSLSEEKHAIHERWIPPSSPDSVPIANRLSKLVPSRSASVAARTRPAFRSPSPTRIPRSKWKDNVTPQGKHWIEQLSDDYSPEKYLHSMIGYHLVYHYSLCGMAMTQGLQKKVVNIGMGMKIISTEPKNISVQNYIESQQHKLTALELETISGEELSDEDRLRRLCIILTLKESYIKAIGQPVGFDYTRLEFNVGEKWARGDNHPLQGWEFRIFRADIGVARKDQIVEESYQCCCAFFRGLRTSEFVFYDNKEDLDSWVQFITIDQMLRVIPKLMA</sequence>